<accession>A0A395NR21</accession>
<gene>
    <name evidence="3" type="ORF">TARUN_3763</name>
</gene>
<keyword evidence="4" id="KW-1185">Reference proteome</keyword>
<dbReference type="InterPro" id="IPR056884">
    <property type="entry name" value="NPHP3-like_N"/>
</dbReference>
<dbReference type="InterPro" id="IPR007111">
    <property type="entry name" value="NACHT_NTPase"/>
</dbReference>
<dbReference type="InterPro" id="IPR054471">
    <property type="entry name" value="GPIID_WHD"/>
</dbReference>
<evidence type="ECO:0000313" key="4">
    <source>
        <dbReference type="Proteomes" id="UP000266272"/>
    </source>
</evidence>
<keyword evidence="1" id="KW-0677">Repeat</keyword>
<dbReference type="PANTHER" id="PTHR10039">
    <property type="entry name" value="AMELOGENIN"/>
    <property type="match status" value="1"/>
</dbReference>
<comment type="caution">
    <text evidence="3">The sequence shown here is derived from an EMBL/GenBank/DDBJ whole genome shotgun (WGS) entry which is preliminary data.</text>
</comment>
<sequence>MGFGPHRPQDWETMRDKTYAYVSNVDKYRDKFTEDEKLRKNKMKGSIIAWISASKKMQSFHKKNQNARICWDTGRWIFKRYREVNDWMKEDQPSEAAIWLQGSRGFGKTILTSLLIDELAELRTPKKNYAIPRESKIYYFYCQEEDSEHRTHLDILRGILHQMVDSNEELLPLCAEESSGNTNLADTDVAQSLIEAFLEYNSRQYVIIDGLDECETSDEMRKTAAFFMKQVTKFEKEIKPGRLRVLFMSQMIPELVNARVMPENKSCIQLKSTDNADDIRSYVKKRIPEFSEKRATSSGFNLTESDKEQIESIVCHRSEEMFLYAYLAIEYLLQQPTKVMLLDKVKEELLPKKLSQMFVYEKLLGTVKSELQQLDDDGTHWKVAKDLLGWLVCAKRPLKWHEMQSILSHDPLEQKVDFDKRMLRQNAEKYLGSLVHILDGDHIRIVHSTARRYIIQNEHIDAQAVQCDLAMLCLRYLCLLSSSNAYEEEERREKVKLGWFSFQDYACSQWHSHINTVITACGDLFCEGDYSQSYIDKFASTLQLFIAQHNADLTAKLHSDLSNIQDSNLKRFSELPFYKDLFRLWNHIYTHQKGTFETRNTIGIAQLEKALLENRNVLERNFTPNSEAWLSDTIQDYYGL</sequence>
<dbReference type="InterPro" id="IPR027417">
    <property type="entry name" value="P-loop_NTPase"/>
</dbReference>
<reference evidence="3 4" key="1">
    <citation type="journal article" date="2018" name="PLoS Pathog.">
        <title>Evolution of structural diversity of trichothecenes, a family of toxins produced by plant pathogenic and entomopathogenic fungi.</title>
        <authorList>
            <person name="Proctor R.H."/>
            <person name="McCormick S.P."/>
            <person name="Kim H.S."/>
            <person name="Cardoza R.E."/>
            <person name="Stanley A.M."/>
            <person name="Lindo L."/>
            <person name="Kelly A."/>
            <person name="Brown D.W."/>
            <person name="Lee T."/>
            <person name="Vaughan M.M."/>
            <person name="Alexander N.J."/>
            <person name="Busman M."/>
            <person name="Gutierrez S."/>
        </authorList>
    </citation>
    <scope>NUCLEOTIDE SEQUENCE [LARGE SCALE GENOMIC DNA]</scope>
    <source>
        <strain evidence="3 4">IBT 40837</strain>
    </source>
</reference>
<dbReference type="Pfam" id="PF24883">
    <property type="entry name" value="NPHP3_N"/>
    <property type="match status" value="1"/>
</dbReference>
<dbReference type="STRING" id="490622.A0A395NR21"/>
<feature type="domain" description="NACHT" evidence="2">
    <location>
        <begin position="96"/>
        <end position="213"/>
    </location>
</feature>
<name>A0A395NR21_TRIAR</name>
<proteinExistence type="predicted"/>
<dbReference type="PROSITE" id="PS50837">
    <property type="entry name" value="NACHT"/>
    <property type="match status" value="1"/>
</dbReference>
<dbReference type="PANTHER" id="PTHR10039:SF14">
    <property type="entry name" value="NACHT DOMAIN-CONTAINING PROTEIN"/>
    <property type="match status" value="1"/>
</dbReference>
<dbReference type="Pfam" id="PF22939">
    <property type="entry name" value="WHD_GPIID"/>
    <property type="match status" value="1"/>
</dbReference>
<dbReference type="EMBL" id="PXOA01000209">
    <property type="protein sequence ID" value="RFU78516.1"/>
    <property type="molecule type" value="Genomic_DNA"/>
</dbReference>
<dbReference type="OrthoDB" id="21416at2759"/>
<protein>
    <recommendedName>
        <fullName evidence="2">NACHT domain-containing protein</fullName>
    </recommendedName>
</protein>
<dbReference type="Proteomes" id="UP000266272">
    <property type="component" value="Unassembled WGS sequence"/>
</dbReference>
<dbReference type="Gene3D" id="3.40.50.300">
    <property type="entry name" value="P-loop containing nucleotide triphosphate hydrolases"/>
    <property type="match status" value="1"/>
</dbReference>
<dbReference type="AlphaFoldDB" id="A0A395NR21"/>
<dbReference type="SUPFAM" id="SSF52540">
    <property type="entry name" value="P-loop containing nucleoside triphosphate hydrolases"/>
    <property type="match status" value="1"/>
</dbReference>
<organism evidence="3 4">
    <name type="scientific">Trichoderma arundinaceum</name>
    <dbReference type="NCBI Taxonomy" id="490622"/>
    <lineage>
        <taxon>Eukaryota</taxon>
        <taxon>Fungi</taxon>
        <taxon>Dikarya</taxon>
        <taxon>Ascomycota</taxon>
        <taxon>Pezizomycotina</taxon>
        <taxon>Sordariomycetes</taxon>
        <taxon>Hypocreomycetidae</taxon>
        <taxon>Hypocreales</taxon>
        <taxon>Hypocreaceae</taxon>
        <taxon>Trichoderma</taxon>
    </lineage>
</organism>
<evidence type="ECO:0000256" key="1">
    <source>
        <dbReference type="ARBA" id="ARBA00022737"/>
    </source>
</evidence>
<evidence type="ECO:0000313" key="3">
    <source>
        <dbReference type="EMBL" id="RFU78516.1"/>
    </source>
</evidence>
<evidence type="ECO:0000259" key="2">
    <source>
        <dbReference type="PROSITE" id="PS50837"/>
    </source>
</evidence>